<evidence type="ECO:0000313" key="2">
    <source>
        <dbReference type="Proteomes" id="UP000521872"/>
    </source>
</evidence>
<reference evidence="1 2" key="1">
    <citation type="submission" date="2019-12" db="EMBL/GenBank/DDBJ databases">
        <authorList>
            <person name="Floudas D."/>
            <person name="Bentzer J."/>
            <person name="Ahren D."/>
            <person name="Johansson T."/>
            <person name="Persson P."/>
            <person name="Tunlid A."/>
        </authorList>
    </citation>
    <scope>NUCLEOTIDE SEQUENCE [LARGE SCALE GENOMIC DNA]</scope>
    <source>
        <strain evidence="1 2">CBS 102.39</strain>
    </source>
</reference>
<keyword evidence="2" id="KW-1185">Reference proteome</keyword>
<protein>
    <submittedName>
        <fullName evidence="1">Uncharacterized protein</fullName>
    </submittedName>
</protein>
<proteinExistence type="predicted"/>
<evidence type="ECO:0000313" key="1">
    <source>
        <dbReference type="EMBL" id="KAF4609467.1"/>
    </source>
</evidence>
<name>A0A8H4QEI6_9AGAR</name>
<dbReference type="AlphaFoldDB" id="A0A8H4QEI6"/>
<sequence>MLSFVDDPRYDTLDDSMTDYILFDLFEGPLQNEFDLHFIFVYFRLFNTATLSSELRAALEGLSHTLANEETHKRYFKSELMLSRHINLSSANFTPRLKADIYAKACLYLLSRLSLERGFNDTGSQRGATKRTYTWKTWRREYPYKWLTRLKFQAW</sequence>
<comment type="caution">
    <text evidence="1">The sequence shown here is derived from an EMBL/GenBank/DDBJ whole genome shotgun (WGS) entry which is preliminary data.</text>
</comment>
<organism evidence="1 2">
    <name type="scientific">Agrocybe pediades</name>
    <dbReference type="NCBI Taxonomy" id="84607"/>
    <lineage>
        <taxon>Eukaryota</taxon>
        <taxon>Fungi</taxon>
        <taxon>Dikarya</taxon>
        <taxon>Basidiomycota</taxon>
        <taxon>Agaricomycotina</taxon>
        <taxon>Agaricomycetes</taxon>
        <taxon>Agaricomycetidae</taxon>
        <taxon>Agaricales</taxon>
        <taxon>Agaricineae</taxon>
        <taxon>Strophariaceae</taxon>
        <taxon>Agrocybe</taxon>
    </lineage>
</organism>
<dbReference type="Proteomes" id="UP000521872">
    <property type="component" value="Unassembled WGS sequence"/>
</dbReference>
<dbReference type="EMBL" id="JAACJL010000061">
    <property type="protein sequence ID" value="KAF4609467.1"/>
    <property type="molecule type" value="Genomic_DNA"/>
</dbReference>
<accession>A0A8H4QEI6</accession>
<gene>
    <name evidence="1" type="ORF">D9613_012240</name>
</gene>